<comment type="caution">
    <text evidence="2">The sequence shown here is derived from an EMBL/GenBank/DDBJ whole genome shotgun (WGS) entry which is preliminary data.</text>
</comment>
<name>A0ABN2SWT1_9MICO</name>
<feature type="transmembrane region" description="Helical" evidence="1">
    <location>
        <begin position="12"/>
        <end position="36"/>
    </location>
</feature>
<keyword evidence="1" id="KW-1133">Transmembrane helix</keyword>
<dbReference type="RefSeq" id="WP_344066944.1">
    <property type="nucleotide sequence ID" value="NZ_BAAAPU010000011.1"/>
</dbReference>
<accession>A0ABN2SWT1</accession>
<proteinExistence type="predicted"/>
<keyword evidence="1" id="KW-0812">Transmembrane</keyword>
<gene>
    <name evidence="2" type="ORF">GCM10009817_39840</name>
</gene>
<evidence type="ECO:0000313" key="3">
    <source>
        <dbReference type="Proteomes" id="UP001500013"/>
    </source>
</evidence>
<protein>
    <recommendedName>
        <fullName evidence="4">DUF4129 domain-containing protein</fullName>
    </recommendedName>
</protein>
<evidence type="ECO:0000256" key="1">
    <source>
        <dbReference type="SAM" id="Phobius"/>
    </source>
</evidence>
<dbReference type="EMBL" id="BAAAPU010000011">
    <property type="protein sequence ID" value="GAA1993567.1"/>
    <property type="molecule type" value="Genomic_DNA"/>
</dbReference>
<evidence type="ECO:0000313" key="2">
    <source>
        <dbReference type="EMBL" id="GAA1993567.1"/>
    </source>
</evidence>
<keyword evidence="1" id="KW-0472">Membrane</keyword>
<organism evidence="2 3">
    <name type="scientific">Terrabacter lapilli</name>
    <dbReference type="NCBI Taxonomy" id="436231"/>
    <lineage>
        <taxon>Bacteria</taxon>
        <taxon>Bacillati</taxon>
        <taxon>Actinomycetota</taxon>
        <taxon>Actinomycetes</taxon>
        <taxon>Micrococcales</taxon>
        <taxon>Intrasporangiaceae</taxon>
        <taxon>Terrabacter</taxon>
    </lineage>
</organism>
<dbReference type="Proteomes" id="UP001500013">
    <property type="component" value="Unassembled WGS sequence"/>
</dbReference>
<evidence type="ECO:0008006" key="4">
    <source>
        <dbReference type="Google" id="ProtNLM"/>
    </source>
</evidence>
<sequence length="194" mass="22283">MSSAFSFSQQVLLNLVGPALTIVVGTVAVGGLVSWLQRRRESRLDRQNLTVEMFQIAYGFYIPVEDARRRVRYGTPEPASEVLDSAFQEFRVAGRTIEARLRVPEQGDEQVTSRWVWHCVLDLLTLLYFHQRYPGQRTTDLIAGQVKEHAVTNTRENVPEVLIQKYLRPEGLDQADEVKRRFAQALDELIALRR</sequence>
<keyword evidence="3" id="KW-1185">Reference proteome</keyword>
<reference evidence="2 3" key="1">
    <citation type="journal article" date="2019" name="Int. J. Syst. Evol. Microbiol.">
        <title>The Global Catalogue of Microorganisms (GCM) 10K type strain sequencing project: providing services to taxonomists for standard genome sequencing and annotation.</title>
        <authorList>
            <consortium name="The Broad Institute Genomics Platform"/>
            <consortium name="The Broad Institute Genome Sequencing Center for Infectious Disease"/>
            <person name="Wu L."/>
            <person name="Ma J."/>
        </authorList>
    </citation>
    <scope>NUCLEOTIDE SEQUENCE [LARGE SCALE GENOMIC DNA]</scope>
    <source>
        <strain evidence="2 3">JCM 15628</strain>
    </source>
</reference>